<feature type="transmembrane region" description="Helical" evidence="1">
    <location>
        <begin position="253"/>
        <end position="275"/>
    </location>
</feature>
<accession>A0A9P3LEG4</accession>
<evidence type="ECO:0000313" key="2">
    <source>
        <dbReference type="EMBL" id="GJE91584.1"/>
    </source>
</evidence>
<sequence>MNIPAVQADAVVQQIVETTSSSGLTSLFYPQVFNAVALAPFHSVAIRTALAGRASYWDILFLVPGFLEQADAHKVNNGEFPAVAAMSTGYIFRVENQATVAFLQRVGKTGHLVDIGVHKASKSAYHEPVVTVLYTCGILATAVVAILLVLINDTPALIFLGALATARLLNVIELKRRSPLGWKGAPENKPGDLLVLASQDRWLRIRGDTTDLKTVLSGQWLAEPGPADALLAGGAALLVFGGLAFAMKASARGSFLVAGLLVTNAVLLVLCNALATKLHMFGCVAAVTGDSGLYKRRLEMADQLLREAREANYPLEWAVKIGLVNELPGDGPAAANLVPRSPAISPLIIM</sequence>
<dbReference type="AlphaFoldDB" id="A0A9P3LEG4"/>
<keyword evidence="3" id="KW-1185">Reference proteome</keyword>
<keyword evidence="1" id="KW-0812">Transmembrane</keyword>
<name>A0A9P3LEG4_9APHY</name>
<gene>
    <name evidence="2" type="ORF">PsYK624_077340</name>
</gene>
<comment type="caution">
    <text evidence="2">The sequence shown here is derived from an EMBL/GenBank/DDBJ whole genome shotgun (WGS) entry which is preliminary data.</text>
</comment>
<dbReference type="Proteomes" id="UP000703269">
    <property type="component" value="Unassembled WGS sequence"/>
</dbReference>
<organism evidence="2 3">
    <name type="scientific">Phanerochaete sordida</name>
    <dbReference type="NCBI Taxonomy" id="48140"/>
    <lineage>
        <taxon>Eukaryota</taxon>
        <taxon>Fungi</taxon>
        <taxon>Dikarya</taxon>
        <taxon>Basidiomycota</taxon>
        <taxon>Agaricomycotina</taxon>
        <taxon>Agaricomycetes</taxon>
        <taxon>Polyporales</taxon>
        <taxon>Phanerochaetaceae</taxon>
        <taxon>Phanerochaete</taxon>
    </lineage>
</organism>
<feature type="transmembrane region" description="Helical" evidence="1">
    <location>
        <begin position="129"/>
        <end position="151"/>
    </location>
</feature>
<evidence type="ECO:0000256" key="1">
    <source>
        <dbReference type="SAM" id="Phobius"/>
    </source>
</evidence>
<keyword evidence="1" id="KW-0472">Membrane</keyword>
<keyword evidence="1" id="KW-1133">Transmembrane helix</keyword>
<dbReference type="EMBL" id="BPQB01000022">
    <property type="protein sequence ID" value="GJE91584.1"/>
    <property type="molecule type" value="Genomic_DNA"/>
</dbReference>
<dbReference type="OrthoDB" id="2956246at2759"/>
<evidence type="ECO:0000313" key="3">
    <source>
        <dbReference type="Proteomes" id="UP000703269"/>
    </source>
</evidence>
<feature type="transmembrane region" description="Helical" evidence="1">
    <location>
        <begin position="229"/>
        <end position="247"/>
    </location>
</feature>
<proteinExistence type="predicted"/>
<protein>
    <submittedName>
        <fullName evidence="2">Uncharacterized protein</fullName>
    </submittedName>
</protein>
<reference evidence="2 3" key="1">
    <citation type="submission" date="2021-08" db="EMBL/GenBank/DDBJ databases">
        <title>Draft Genome Sequence of Phanerochaete sordida strain YK-624.</title>
        <authorList>
            <person name="Mori T."/>
            <person name="Dohra H."/>
            <person name="Suzuki T."/>
            <person name="Kawagishi H."/>
            <person name="Hirai H."/>
        </authorList>
    </citation>
    <scope>NUCLEOTIDE SEQUENCE [LARGE SCALE GENOMIC DNA]</scope>
    <source>
        <strain evidence="2 3">YK-624</strain>
    </source>
</reference>